<reference evidence="2" key="1">
    <citation type="submission" date="2019-08" db="EMBL/GenBank/DDBJ databases">
        <authorList>
            <person name="Kucharzyk K."/>
            <person name="Murdoch R.W."/>
            <person name="Higgins S."/>
            <person name="Loffler F."/>
        </authorList>
    </citation>
    <scope>NUCLEOTIDE SEQUENCE</scope>
</reference>
<evidence type="ECO:0000313" key="2">
    <source>
        <dbReference type="EMBL" id="MPN64403.1"/>
    </source>
</evidence>
<keyword evidence="1" id="KW-0812">Transmembrane</keyword>
<accession>A0A645JZH9</accession>
<sequence>MADLPALVYMTVIGVGITKGNVFRSVIIGIPIVIALLWTATYLGPEITTLAGEVGFDVPEGAVTITSIATGSSWIGVAVQKIMDIIGGIF</sequence>
<dbReference type="GO" id="GO:0005886">
    <property type="term" value="C:plasma membrane"/>
    <property type="evidence" value="ECO:0007669"/>
    <property type="project" value="TreeGrafter"/>
</dbReference>
<dbReference type="GO" id="GO:0015577">
    <property type="term" value="F:galactitol transmembrane transporter activity"/>
    <property type="evidence" value="ECO:0007669"/>
    <property type="project" value="InterPro"/>
</dbReference>
<keyword evidence="1" id="KW-0472">Membrane</keyword>
<comment type="caution">
    <text evidence="2">The sequence shown here is derived from an EMBL/GenBank/DDBJ whole genome shotgun (WGS) entry which is preliminary data.</text>
</comment>
<keyword evidence="1" id="KW-1133">Transmembrane helix</keyword>
<dbReference type="AlphaFoldDB" id="A0A645JZH9"/>
<gene>
    <name evidence="2" type="ORF">SDC9_212175</name>
</gene>
<proteinExistence type="predicted"/>
<protein>
    <submittedName>
        <fullName evidence="2">Uncharacterized protein</fullName>
    </submittedName>
</protein>
<dbReference type="EMBL" id="VSSQ01145238">
    <property type="protein sequence ID" value="MPN64403.1"/>
    <property type="molecule type" value="Genomic_DNA"/>
</dbReference>
<name>A0A645JZH9_9ZZZZ</name>
<dbReference type="PANTHER" id="PTHR37324">
    <property type="entry name" value="PTS SYSTEM GALACTITOL-SPECIFIC EIIC COMPONENT"/>
    <property type="match status" value="1"/>
</dbReference>
<dbReference type="PANTHER" id="PTHR37324:SF2">
    <property type="entry name" value="PTS SYSTEM GALACTITOL-SPECIFIC EIIC COMPONENT"/>
    <property type="match status" value="1"/>
</dbReference>
<dbReference type="InterPro" id="IPR013853">
    <property type="entry name" value="EIIC-GAT"/>
</dbReference>
<organism evidence="2">
    <name type="scientific">bioreactor metagenome</name>
    <dbReference type="NCBI Taxonomy" id="1076179"/>
    <lineage>
        <taxon>unclassified sequences</taxon>
        <taxon>metagenomes</taxon>
        <taxon>ecological metagenomes</taxon>
    </lineage>
</organism>
<evidence type="ECO:0000256" key="1">
    <source>
        <dbReference type="SAM" id="Phobius"/>
    </source>
</evidence>
<feature type="transmembrane region" description="Helical" evidence="1">
    <location>
        <begin position="22"/>
        <end position="43"/>
    </location>
</feature>